<reference evidence="1 2" key="1">
    <citation type="submission" date="2018-11" db="EMBL/GenBank/DDBJ databases">
        <authorList>
            <consortium name="Pathogen Informatics"/>
        </authorList>
    </citation>
    <scope>NUCLEOTIDE SEQUENCE [LARGE SCALE GENOMIC DNA]</scope>
</reference>
<keyword evidence="2" id="KW-1185">Reference proteome</keyword>
<dbReference type="InParanoid" id="A0A3P7E024"/>
<evidence type="ECO:0000313" key="1">
    <source>
        <dbReference type="EMBL" id="VDM09414.1"/>
    </source>
</evidence>
<protein>
    <submittedName>
        <fullName evidence="1">Uncharacterized protein</fullName>
    </submittedName>
</protein>
<dbReference type="OMA" id="YTNYPVR"/>
<sequence length="99" mass="11335">MPYVPDENQVLSGSGICEQRLRKGYRAETVRYFLLATTSYTNYPVRALCISYGDQKEVKAYKSLLMEITQELHQLDADSRHVSYVGNNCDTWGETEGNF</sequence>
<dbReference type="EMBL" id="UYWW01000836">
    <property type="protein sequence ID" value="VDM09414.1"/>
    <property type="molecule type" value="Genomic_DNA"/>
</dbReference>
<organism evidence="1 2">
    <name type="scientific">Wuchereria bancrofti</name>
    <dbReference type="NCBI Taxonomy" id="6293"/>
    <lineage>
        <taxon>Eukaryota</taxon>
        <taxon>Metazoa</taxon>
        <taxon>Ecdysozoa</taxon>
        <taxon>Nematoda</taxon>
        <taxon>Chromadorea</taxon>
        <taxon>Rhabditida</taxon>
        <taxon>Spirurina</taxon>
        <taxon>Spiruromorpha</taxon>
        <taxon>Filarioidea</taxon>
        <taxon>Onchocercidae</taxon>
        <taxon>Wuchereria</taxon>
    </lineage>
</organism>
<dbReference type="Proteomes" id="UP000270924">
    <property type="component" value="Unassembled WGS sequence"/>
</dbReference>
<dbReference type="AlphaFoldDB" id="A0A3P7E024"/>
<accession>A0A3P7E024</accession>
<name>A0A3P7E024_WUCBA</name>
<proteinExistence type="predicted"/>
<evidence type="ECO:0000313" key="2">
    <source>
        <dbReference type="Proteomes" id="UP000270924"/>
    </source>
</evidence>
<gene>
    <name evidence="1" type="ORF">WBA_LOCUS2800</name>
</gene>